<dbReference type="AlphaFoldDB" id="W7EUW9"/>
<dbReference type="EMBL" id="KE123641">
    <property type="protein sequence ID" value="EUR64682.1"/>
    <property type="molecule type" value="Genomic_DNA"/>
</dbReference>
<reference evidence="1 2" key="2">
    <citation type="submission" date="2013-02" db="EMBL/GenBank/DDBJ databases">
        <title>The Genome Sequence of Plasmodium falciparum 7G8.</title>
        <authorList>
            <consortium name="The Broad Institute Genome Sequencing Platform"/>
            <consortium name="The Broad Institute Genome Sequencing Center for Infectious Disease"/>
            <person name="Neafsey D."/>
            <person name="Cheeseman I."/>
            <person name="Volkman S."/>
            <person name="Adams J."/>
            <person name="Walker B."/>
            <person name="Young S.K."/>
            <person name="Zeng Q."/>
            <person name="Gargeya S."/>
            <person name="Fitzgerald M."/>
            <person name="Haas B."/>
            <person name="Abouelleil A."/>
            <person name="Alvarado L."/>
            <person name="Arachchi H.M."/>
            <person name="Berlin A.M."/>
            <person name="Chapman S.B."/>
            <person name="Dewar J."/>
            <person name="Goldberg J."/>
            <person name="Griggs A."/>
            <person name="Gujja S."/>
            <person name="Hansen M."/>
            <person name="Howarth C."/>
            <person name="Imamovic A."/>
            <person name="Larimer J."/>
            <person name="McCowan C."/>
            <person name="Murphy C."/>
            <person name="Neiman D."/>
            <person name="Pearson M."/>
            <person name="Priest M."/>
            <person name="Roberts A."/>
            <person name="Saif S."/>
            <person name="Shea T."/>
            <person name="Sisk P."/>
            <person name="Sykes S."/>
            <person name="Wortman J."/>
            <person name="Nusbaum C."/>
            <person name="Birren B."/>
        </authorList>
    </citation>
    <scope>NUCLEOTIDE SEQUENCE [LARGE SCALE GENOMIC DNA]</scope>
    <source>
        <strain evidence="1 2">7G8</strain>
    </source>
</reference>
<dbReference type="Proteomes" id="UP000030688">
    <property type="component" value="Unassembled WGS sequence"/>
</dbReference>
<organism evidence="1 2">
    <name type="scientific">Plasmodium falciparum (isolate 7G8)</name>
    <dbReference type="NCBI Taxonomy" id="57266"/>
    <lineage>
        <taxon>Eukaryota</taxon>
        <taxon>Sar</taxon>
        <taxon>Alveolata</taxon>
        <taxon>Apicomplexa</taxon>
        <taxon>Aconoidasida</taxon>
        <taxon>Haemosporida</taxon>
        <taxon>Plasmodiidae</taxon>
        <taxon>Plasmodium</taxon>
        <taxon>Plasmodium (Laverania)</taxon>
    </lineage>
</organism>
<protein>
    <submittedName>
        <fullName evidence="1">Uncharacterized protein</fullName>
    </submittedName>
</protein>
<accession>W7EUW9</accession>
<dbReference type="PANTHER" id="PTHR45748:SF7">
    <property type="entry name" value="1-PHOSPHATIDYLINOSITOL 3-PHOSPHATE 5-KINASE-RELATED"/>
    <property type="match status" value="1"/>
</dbReference>
<dbReference type="GO" id="GO:0010008">
    <property type="term" value="C:endosome membrane"/>
    <property type="evidence" value="ECO:0007669"/>
    <property type="project" value="TreeGrafter"/>
</dbReference>
<evidence type="ECO:0000313" key="2">
    <source>
        <dbReference type="Proteomes" id="UP000030688"/>
    </source>
</evidence>
<sequence length="224" mass="27239">MEEEKLSDRYVSFQNNPKQLNPSKKFFEWIFNYPLFNGKLELNSSVSNHFSSLCINEREAIIEKSKAILKRKNYKKENIHFNIKRQDASPKVLMKYEINQNDYSLINKNKFYVNIIKKSEKIYKCYENVIKEEKRKKRVFEKIKQKYLFRKKKQDLINYVHSPPNDIDTNVNKKRDTISKEEFNPFFNFFENDKNKNIYHSNINFTMKTHIQFNNIILPMVMTY</sequence>
<dbReference type="GO" id="GO:0046854">
    <property type="term" value="P:phosphatidylinositol phosphate biosynthetic process"/>
    <property type="evidence" value="ECO:0007669"/>
    <property type="project" value="TreeGrafter"/>
</dbReference>
<proteinExistence type="predicted"/>
<name>W7EUW9_PLAF8</name>
<dbReference type="GO" id="GO:0000285">
    <property type="term" value="F:1-phosphatidylinositol-3-phosphate 5-kinase activity"/>
    <property type="evidence" value="ECO:0007669"/>
    <property type="project" value="TreeGrafter"/>
</dbReference>
<gene>
    <name evidence="1" type="ORF">PFBG_05156</name>
</gene>
<dbReference type="PANTHER" id="PTHR45748">
    <property type="entry name" value="1-PHOSPHATIDYLINOSITOL 3-PHOSPHATE 5-KINASE-RELATED"/>
    <property type="match status" value="1"/>
</dbReference>
<reference evidence="2" key="1">
    <citation type="submission" date="2007-11" db="EMBL/GenBank/DDBJ databases">
        <authorList>
            <consortium name="The Broad Institute Genome Sequencing Platform"/>
            <person name="Volkman S.K."/>
            <person name="Daily J.P."/>
            <person name="Sarr O."/>
            <person name="Ndiaye D."/>
            <person name="Ndir O."/>
            <person name="Mboup S."/>
            <person name="Lukens A."/>
            <person name="Stange-Thomann N."/>
            <person name="Mauceli E."/>
            <person name="Gnerre S."/>
            <person name="Jaffe D."/>
            <person name="Zainoun J."/>
            <person name="Wiegand R.C."/>
            <person name="Birren B."/>
            <person name="Galagan J."/>
            <person name="Lander E."/>
            <person name="Wirth D.F."/>
        </authorList>
    </citation>
    <scope>NUCLEOTIDE SEQUENCE [LARGE SCALE GENOMIC DNA]</scope>
    <source>
        <strain evidence="2">7G8</strain>
    </source>
</reference>
<evidence type="ECO:0000313" key="1">
    <source>
        <dbReference type="EMBL" id="EUR64682.1"/>
    </source>
</evidence>